<proteinExistence type="predicted"/>
<evidence type="ECO:0000313" key="1">
    <source>
        <dbReference type="EMBL" id="GEZ13472.1"/>
    </source>
</evidence>
<name>A0A699I0W3_TANCI</name>
<dbReference type="AlphaFoldDB" id="A0A699I0W3"/>
<organism evidence="1">
    <name type="scientific">Tanacetum cinerariifolium</name>
    <name type="common">Dalmatian daisy</name>
    <name type="synonym">Chrysanthemum cinerariifolium</name>
    <dbReference type="NCBI Taxonomy" id="118510"/>
    <lineage>
        <taxon>Eukaryota</taxon>
        <taxon>Viridiplantae</taxon>
        <taxon>Streptophyta</taxon>
        <taxon>Embryophyta</taxon>
        <taxon>Tracheophyta</taxon>
        <taxon>Spermatophyta</taxon>
        <taxon>Magnoliopsida</taxon>
        <taxon>eudicotyledons</taxon>
        <taxon>Gunneridae</taxon>
        <taxon>Pentapetalae</taxon>
        <taxon>asterids</taxon>
        <taxon>campanulids</taxon>
        <taxon>Asterales</taxon>
        <taxon>Asteraceae</taxon>
        <taxon>Asteroideae</taxon>
        <taxon>Anthemideae</taxon>
        <taxon>Anthemidinae</taxon>
        <taxon>Tanacetum</taxon>
    </lineage>
</organism>
<dbReference type="EMBL" id="BKCJ010244435">
    <property type="protein sequence ID" value="GEZ13472.1"/>
    <property type="molecule type" value="Genomic_DNA"/>
</dbReference>
<gene>
    <name evidence="1" type="ORF">Tci_485445</name>
</gene>
<sequence>SLQLKVINLPRTKGNPLVLRERKYDCLVNFPDCICENSDKLKKHNQLLKLMQFLMGLDEVYAPIRSIILTTDPILDVKGAFVTLSRDESHRSTQSHNVSKIDNGNTAFVVRTNPRNNNWSGSNNQSKKLNRPNLVSTHCNMNAHNVDRCFELVGYPPNYKINTNTDRGSSSNNVVKSFKDQSTISSYLFFNDQYKRLMALINEI</sequence>
<accession>A0A699I0W3</accession>
<reference evidence="1" key="1">
    <citation type="journal article" date="2019" name="Sci. Rep.">
        <title>Draft genome of Tanacetum cinerariifolium, the natural source of mosquito coil.</title>
        <authorList>
            <person name="Yamashiro T."/>
            <person name="Shiraishi A."/>
            <person name="Satake H."/>
            <person name="Nakayama K."/>
        </authorList>
    </citation>
    <scope>NUCLEOTIDE SEQUENCE</scope>
</reference>
<dbReference type="PANTHER" id="PTHR34222">
    <property type="entry name" value="GAG_PRE-INTEGRS DOMAIN-CONTAINING PROTEIN"/>
    <property type="match status" value="1"/>
</dbReference>
<feature type="non-terminal residue" evidence="1">
    <location>
        <position position="1"/>
    </location>
</feature>
<protein>
    <submittedName>
        <fullName evidence="1">Ribonuclease H-like domain-containing protein</fullName>
    </submittedName>
</protein>
<dbReference type="PANTHER" id="PTHR34222:SF99">
    <property type="entry name" value="PROTEIN, PUTATIVE-RELATED"/>
    <property type="match status" value="1"/>
</dbReference>
<comment type="caution">
    <text evidence="1">The sequence shown here is derived from an EMBL/GenBank/DDBJ whole genome shotgun (WGS) entry which is preliminary data.</text>
</comment>